<dbReference type="PANTHER" id="PTHR37015:SF2">
    <property type="entry name" value="REVERSE TRANSCRIPTASE DOMAIN-CONTAINING PROTEIN"/>
    <property type="match status" value="1"/>
</dbReference>
<evidence type="ECO:0000313" key="2">
    <source>
        <dbReference type="Proteomes" id="UP000027265"/>
    </source>
</evidence>
<proteinExistence type="predicted"/>
<feature type="non-terminal residue" evidence="1">
    <location>
        <position position="1"/>
    </location>
</feature>
<dbReference type="PANTHER" id="PTHR37015">
    <property type="entry name" value="REVERSE TRANSCRIPTASE DOMAIN-CONTAINING PROTEIN"/>
    <property type="match status" value="1"/>
</dbReference>
<dbReference type="HOGENOM" id="CLU_008952_0_0_1"/>
<dbReference type="OrthoDB" id="74545at2759"/>
<dbReference type="EMBL" id="KL197711">
    <property type="protein sequence ID" value="KDQ62319.1"/>
    <property type="molecule type" value="Genomic_DNA"/>
</dbReference>
<name>A0A067Q5P8_9AGAM</name>
<dbReference type="STRING" id="933084.A0A067Q5P8"/>
<organism evidence="1 2">
    <name type="scientific">Jaapia argillacea MUCL 33604</name>
    <dbReference type="NCBI Taxonomy" id="933084"/>
    <lineage>
        <taxon>Eukaryota</taxon>
        <taxon>Fungi</taxon>
        <taxon>Dikarya</taxon>
        <taxon>Basidiomycota</taxon>
        <taxon>Agaricomycotina</taxon>
        <taxon>Agaricomycetes</taxon>
        <taxon>Agaricomycetidae</taxon>
        <taxon>Jaapiales</taxon>
        <taxon>Jaapiaceae</taxon>
        <taxon>Jaapia</taxon>
    </lineage>
</organism>
<feature type="non-terminal residue" evidence="1">
    <location>
        <position position="780"/>
    </location>
</feature>
<keyword evidence="2" id="KW-1185">Reference proteome</keyword>
<protein>
    <recommendedName>
        <fullName evidence="3">Reverse transcriptase domain-containing protein</fullName>
    </recommendedName>
</protein>
<dbReference type="InParanoid" id="A0A067Q5P8"/>
<accession>A0A067Q5P8</accession>
<dbReference type="AlphaFoldDB" id="A0A067Q5P8"/>
<evidence type="ECO:0008006" key="3">
    <source>
        <dbReference type="Google" id="ProtNLM"/>
    </source>
</evidence>
<evidence type="ECO:0000313" key="1">
    <source>
        <dbReference type="EMBL" id="KDQ62319.1"/>
    </source>
</evidence>
<dbReference type="Proteomes" id="UP000027265">
    <property type="component" value="Unassembled WGS sequence"/>
</dbReference>
<sequence length="780" mass="88533">AYTQTLQFITSIKVQEIEKQCLVYEEHAKVLDIVHAMDEDDLVGKIETLLQAVRSWSGSGTFPSSSSLSGGTQIDGKLDLANMDVWLMQAKMDPSFSKDILRGWIQTLEAQVRHLQTRFEFTKLFGNLLKEWAESGDALTAFPSVNTPREREADVEFVKLERKESYEQKEKLESIIFDDKPIDTSALIAYLEELFASEEGQSAISVARLKIRGHAEQLLAGRVTVYDVRWTIQSLLASDLMDESKRSTLRELYSNPTSVEDLASVLTLRLANIASWSWPPEGITVDMRRHLSGKYRAYMDPSLLDGLFLQYIGVKWQVQFKRTFQMLFKSPLWKSPFSPLTKAETERRRTYFCEEDVGVYGLESLKTSIRVDNFLASQLPSRVEQVVRYHGADEGMFDQEMMEIDNDTSNTSHFSVTAVKQKLLHLMMTDTYLDKTLHGQHTIVCTDFEWFGPSLPHSSILILLAFFGVPQQWLDFFQAFLSAPLRFAGESGTRIRRRGVPISYALSALCGEVILFAMDFAVNQKASGLFLYRMHDDVWFWDHDLSKCEDGWKEILRYAELVGIHINFSKTGSAFVKWNTGEHSEEAPTTQSDVLPVGPVRWGFLKFDTASGGHFILDQGIVNPHIVEFHRQLSNMKSLLGWQGVWNRYMGFFERNFGGGLGLVGECVGRNLVGEIVETLGRVERETVGLFYPAGAQDAGSVVGLLKKMIRDRPFAAKVNTFPQGWFYLPLEKGGLGLSNPIAHLVGVMNSIPIDPEERFRKQLTQGDVETYRDLRDRMD</sequence>
<reference evidence="2" key="1">
    <citation type="journal article" date="2014" name="Proc. Natl. Acad. Sci. U.S.A.">
        <title>Extensive sampling of basidiomycete genomes demonstrates inadequacy of the white-rot/brown-rot paradigm for wood decay fungi.</title>
        <authorList>
            <person name="Riley R."/>
            <person name="Salamov A.A."/>
            <person name="Brown D.W."/>
            <person name="Nagy L.G."/>
            <person name="Floudas D."/>
            <person name="Held B.W."/>
            <person name="Levasseur A."/>
            <person name="Lombard V."/>
            <person name="Morin E."/>
            <person name="Otillar R."/>
            <person name="Lindquist E.A."/>
            <person name="Sun H."/>
            <person name="LaButti K.M."/>
            <person name="Schmutz J."/>
            <person name="Jabbour D."/>
            <person name="Luo H."/>
            <person name="Baker S.E."/>
            <person name="Pisabarro A.G."/>
            <person name="Walton J.D."/>
            <person name="Blanchette R.A."/>
            <person name="Henrissat B."/>
            <person name="Martin F."/>
            <person name="Cullen D."/>
            <person name="Hibbett D.S."/>
            <person name="Grigoriev I.V."/>
        </authorList>
    </citation>
    <scope>NUCLEOTIDE SEQUENCE [LARGE SCALE GENOMIC DNA]</scope>
    <source>
        <strain evidence="2">MUCL 33604</strain>
    </source>
</reference>
<gene>
    <name evidence="1" type="ORF">JAAARDRAFT_101085</name>
</gene>